<dbReference type="InterPro" id="IPR050488">
    <property type="entry name" value="Ig_Fc_receptor"/>
</dbReference>
<keyword evidence="2" id="KW-1015">Disulfide bond</keyword>
<dbReference type="SMART" id="SM00408">
    <property type="entry name" value="IGc2"/>
    <property type="match status" value="9"/>
</dbReference>
<evidence type="ECO:0000259" key="4">
    <source>
        <dbReference type="PROSITE" id="PS50835"/>
    </source>
</evidence>
<dbReference type="GO" id="GO:0007166">
    <property type="term" value="P:cell surface receptor signaling pathway"/>
    <property type="evidence" value="ECO:0007669"/>
    <property type="project" value="TreeGrafter"/>
</dbReference>
<evidence type="ECO:0000256" key="2">
    <source>
        <dbReference type="ARBA" id="ARBA00023157"/>
    </source>
</evidence>
<feature type="domain" description="Ig-like" evidence="4">
    <location>
        <begin position="394"/>
        <end position="483"/>
    </location>
</feature>
<keyword evidence="6" id="KW-1185">Reference proteome</keyword>
<feature type="domain" description="Ig-like" evidence="4">
    <location>
        <begin position="25"/>
        <end position="92"/>
    </location>
</feature>
<feature type="transmembrane region" description="Helical" evidence="3">
    <location>
        <begin position="963"/>
        <end position="986"/>
    </location>
</feature>
<dbReference type="PANTHER" id="PTHR11481:SF64">
    <property type="entry name" value="FC RECEPTOR-LIKE PROTEIN 4"/>
    <property type="match status" value="1"/>
</dbReference>
<feature type="domain" description="Ig-like" evidence="4">
    <location>
        <begin position="306"/>
        <end position="369"/>
    </location>
</feature>
<dbReference type="InterPro" id="IPR013783">
    <property type="entry name" value="Ig-like_fold"/>
</dbReference>
<dbReference type="GO" id="GO:0004888">
    <property type="term" value="F:transmembrane signaling receptor activity"/>
    <property type="evidence" value="ECO:0007669"/>
    <property type="project" value="TreeGrafter"/>
</dbReference>
<dbReference type="Pfam" id="PF13927">
    <property type="entry name" value="Ig_3"/>
    <property type="match status" value="4"/>
</dbReference>
<dbReference type="InterPro" id="IPR003599">
    <property type="entry name" value="Ig_sub"/>
</dbReference>
<evidence type="ECO:0000313" key="5">
    <source>
        <dbReference type="Ensembl" id="ENSOKIP00005080049.1"/>
    </source>
</evidence>
<dbReference type="GO" id="GO:0009897">
    <property type="term" value="C:external side of plasma membrane"/>
    <property type="evidence" value="ECO:0007669"/>
    <property type="project" value="TreeGrafter"/>
</dbReference>
<sequence>SQILLWKDCCSDCICLHITVSTALPTASVKIVNPQSLLYPGETVTLQCDISDYTDWTYRWFRDNHHLPSQTSKAIDITIPITQTGQAGQYRCEGLRTDRPQRSQPIVVVTISVTALPNSTLTVKPNPAFTGEKVTLKCSVTYDSSWNYQWYKDWNFNVVPQSVSHTITGDTLTISRAAESDQGQYWCEGNRVSRPTSSQPGDPVTLTVEGLPKATLTVEPNPVFPGETVTLTCSVESDSIWSYKWYKDRNDNVVSQSGRHTITGDTLTINGATVNEGPYWCQGERDSRPTSSSISDPVTITVNALPTALVKIVTPQGLLYPGETVTLRCDISDYTDWTYRWFRNNEEPPIQTRKTITISLPDQAGQYRCAGKRRDRPQKSCRSSALPIIITALPKTTLTIEPNPAFTGEKVTLKCSVRSYSIWSYKWYKDRNDNVVSQSGRHTITGDTLTINGATVNEGPYWCQGERDSRPTSSSISDPVTITVNALPVASVSVSSQGLLYSGETVSLQCVIPGYTDWRYYWYKNNQHLPDETSKVIYITIPITQTGQAGQYWCEGNRVSRPTSSLPSDPVTLTVKDYQPKTTLTSDKENIFTGDRVTLSCTVESPGWKFYWYRHRPDSTPVTTTSGYSYTLSWVSVSDGGQYWCRAGRGDPVYYTLYSDPVQINITDQPQPVLSISSQWLNPGDSVTLSCEVDKTSIVWRFSWYRTVPYRAGLPSLSDKSYSLQPLSDNVTSEDSYTQIPAGPTPTGGYVCRAGRGDPVYDTFYSEPQFLWSGDLQPSASLTVNPNTTQHFTSKSLSLICELKGNSTGWRLKRHTETARRSECPSTWRSITESTCTITSLTTWHSGVFWCESGSGENSNAVNITVNDGDVILESPVHPVTEGDSVTLTCTFRHQGTNPKLKTDFYKDGTLIKNETTGEMTIPIVSKSDEGFYKCKSDEGESPESWVTVRVSPVVSPGSSTSVLVLVVVGLLVAGVLLVILLVLLVRYQNRKGETFEMYHLILLCLG</sequence>
<organism evidence="5 6">
    <name type="scientific">Oncorhynchus kisutch</name>
    <name type="common">Coho salmon</name>
    <name type="synonym">Salmo kisutch</name>
    <dbReference type="NCBI Taxonomy" id="8019"/>
    <lineage>
        <taxon>Eukaryota</taxon>
        <taxon>Metazoa</taxon>
        <taxon>Chordata</taxon>
        <taxon>Craniata</taxon>
        <taxon>Vertebrata</taxon>
        <taxon>Euteleostomi</taxon>
        <taxon>Actinopterygii</taxon>
        <taxon>Neopterygii</taxon>
        <taxon>Teleostei</taxon>
        <taxon>Protacanthopterygii</taxon>
        <taxon>Salmoniformes</taxon>
        <taxon>Salmonidae</taxon>
        <taxon>Salmoninae</taxon>
        <taxon>Oncorhynchus</taxon>
    </lineage>
</organism>
<feature type="domain" description="Ig-like" evidence="4">
    <location>
        <begin position="580"/>
        <end position="647"/>
    </location>
</feature>
<dbReference type="InterPro" id="IPR036179">
    <property type="entry name" value="Ig-like_dom_sf"/>
</dbReference>
<dbReference type="Ensembl" id="ENSOKIT00005085269.1">
    <property type="protein sequence ID" value="ENSOKIP00005080049.1"/>
    <property type="gene ID" value="ENSOKIG00005034496.1"/>
</dbReference>
<keyword evidence="3" id="KW-0472">Membrane</keyword>
<keyword evidence="3" id="KW-1133">Transmembrane helix</keyword>
<proteinExistence type="predicted"/>
<dbReference type="Gene3D" id="2.60.40.10">
    <property type="entry name" value="Immunoglobulins"/>
    <property type="match status" value="10"/>
</dbReference>
<dbReference type="InterPro" id="IPR003598">
    <property type="entry name" value="Ig_sub2"/>
</dbReference>
<protein>
    <recommendedName>
        <fullName evidence="4">Ig-like domain-containing protein</fullName>
    </recommendedName>
</protein>
<dbReference type="SUPFAM" id="SSF48726">
    <property type="entry name" value="Immunoglobulin"/>
    <property type="match status" value="10"/>
</dbReference>
<feature type="domain" description="Ig-like" evidence="4">
    <location>
        <begin position="117"/>
        <end position="207"/>
    </location>
</feature>
<feature type="domain" description="Ig-like" evidence="4">
    <location>
        <begin position="212"/>
        <end position="301"/>
    </location>
</feature>
<evidence type="ECO:0000256" key="1">
    <source>
        <dbReference type="ARBA" id="ARBA00022729"/>
    </source>
</evidence>
<dbReference type="AlphaFoldDB" id="A0A8C7J149"/>
<dbReference type="InterPro" id="IPR007110">
    <property type="entry name" value="Ig-like_dom"/>
</dbReference>
<dbReference type="GO" id="GO:0006955">
    <property type="term" value="P:immune response"/>
    <property type="evidence" value="ECO:0007669"/>
    <property type="project" value="TreeGrafter"/>
</dbReference>
<feature type="domain" description="Ig-like" evidence="4">
    <location>
        <begin position="488"/>
        <end position="574"/>
    </location>
</feature>
<dbReference type="GeneTree" id="ENSGT00940000162700"/>
<accession>A0A8C7J149</accession>
<dbReference type="SMART" id="SM00409">
    <property type="entry name" value="IG"/>
    <property type="match status" value="9"/>
</dbReference>
<dbReference type="PROSITE" id="PS50835">
    <property type="entry name" value="IG_LIKE"/>
    <property type="match status" value="9"/>
</dbReference>
<name>A0A8C7J149_ONCKI</name>
<dbReference type="Pfam" id="PF13895">
    <property type="entry name" value="Ig_2"/>
    <property type="match status" value="4"/>
</dbReference>
<keyword evidence="1" id="KW-0732">Signal</keyword>
<evidence type="ECO:0000313" key="6">
    <source>
        <dbReference type="Proteomes" id="UP000694557"/>
    </source>
</evidence>
<dbReference type="CDD" id="cd00096">
    <property type="entry name" value="Ig"/>
    <property type="match status" value="2"/>
</dbReference>
<feature type="domain" description="Ig-like" evidence="4">
    <location>
        <begin position="670"/>
        <end position="754"/>
    </location>
</feature>
<reference evidence="5" key="2">
    <citation type="submission" date="2025-09" db="UniProtKB">
        <authorList>
            <consortium name="Ensembl"/>
        </authorList>
    </citation>
    <scope>IDENTIFICATION</scope>
</reference>
<feature type="domain" description="Ig-like" evidence="4">
    <location>
        <begin position="869"/>
        <end position="952"/>
    </location>
</feature>
<evidence type="ECO:0000256" key="3">
    <source>
        <dbReference type="SAM" id="Phobius"/>
    </source>
</evidence>
<reference evidence="5" key="1">
    <citation type="submission" date="2025-08" db="UniProtKB">
        <authorList>
            <consortium name="Ensembl"/>
        </authorList>
    </citation>
    <scope>IDENTIFICATION</scope>
</reference>
<keyword evidence="3" id="KW-0812">Transmembrane</keyword>
<dbReference type="Proteomes" id="UP000694557">
    <property type="component" value="Unassembled WGS sequence"/>
</dbReference>
<dbReference type="PANTHER" id="PTHR11481">
    <property type="entry name" value="IMMUNOGLOBULIN FC RECEPTOR"/>
    <property type="match status" value="1"/>
</dbReference>